<evidence type="ECO:0000313" key="6">
    <source>
        <dbReference type="EMBL" id="RAK00512.1"/>
    </source>
</evidence>
<proteinExistence type="predicted"/>
<dbReference type="InterPro" id="IPR013517">
    <property type="entry name" value="FG-GAP"/>
</dbReference>
<sequence length="1114" mass="123273">MKAVLPLVGLLLGLWACHSADEKLFTRMPSDETGVYFQNKVAEDERHNLFDYHLVYNGAGVAVGDLNNDGFADLYFAGNQSGDKLYLNKGNADGESLRFEEATETAGIQPRGWSVGVTMVDINADGLLDVYVCKAGNYPGAERANQLYINQGAKNGGAVRFKESAAQYGLADTSYTTQAAFFDYDKDGDLDAYLLTTTGLVQNPNRIEPAVTDGSGFSPDKLYRNNGNGTFTDVSGQAGIRHDGLGLGVAVADLNDDGWDDLYISNDFLNNDYLYINNQDGTFRESVGQYFRHQSRFSMGNDVADVNNDGRLDVMTLDMLPADNLQRKKMTGAGHFEQFELELRAGYQPQYMRNMLHVNQGKTPDGQVLFSEIGQLAGVHATDWSWAPLFADLDNDGHKDLFVTNGYLRDITDLDFVAYNVTFWQTGNTKADFRRSTIERAAKMPSWNNVNFFFRNRGDLTFEDATADWFGDKTSLSNGAAYADLDNDGDLDLVVNNINEDAFILRNNAPKTHFLDVRLKGSGKNTFGLGSTVTVFAGGQRQTQVQAVTRGYASSVDYRLHFGLGASQRVDSLAVIWLNGNREVLRNIPANQTVTLNQDGAKPYAKPKSAPENRLWVDATARSGVRYVHQEEPFMDYSTEVLLPHKFSQLGPKLAAGDVNGDGLEDFFVGGAYGQYGKLFIQTASGFRQQAYTDESRPKQEEDTGAVFFDADGDGDADLYIVNGSNEFDDRSVYLQDRLYLNDGKAAFSPAPQQLPVIRRSGSCVRAADFDKDGDLDLFRGGRLVPSQYPLPGESFLLQNDRGRFTDVADAVAPELKSIGMVTDAVWADLDADSWPDLIVVGELMPITVFRNNRGRLTRLNAFPQSDGFWNCVKSGDFDHDGDLDLVVGNTGLNTRYRCSPTEPLSVYAADFDQNGTLDAVSSYYLAGREYPIPPRDLLMKQMPSMRKKFEQYADYARAERKDVLTSEQIEKAQVRRAYMQESVWIENRGKGQFQVKPLPQAAQWAPVQDFWVEDCNDDGHLDVVLVGNAYDVEPVVGRHDALAGLVLLGDGKGHFTPQSYDKTGFVADGDCRSILALNGKAGRWLIVSQNNAPLKVYARSPKAGRSLAEIRKE</sequence>
<dbReference type="InterPro" id="IPR011519">
    <property type="entry name" value="UnbV_ASPIC"/>
</dbReference>
<dbReference type="SUPFAM" id="SSF69318">
    <property type="entry name" value="Integrin alpha N-terminal domain"/>
    <property type="match status" value="3"/>
</dbReference>
<organism evidence="6 7">
    <name type="scientific">Larkinella arboricola</name>
    <dbReference type="NCBI Taxonomy" id="643671"/>
    <lineage>
        <taxon>Bacteria</taxon>
        <taxon>Pseudomonadati</taxon>
        <taxon>Bacteroidota</taxon>
        <taxon>Cytophagia</taxon>
        <taxon>Cytophagales</taxon>
        <taxon>Spirosomataceae</taxon>
        <taxon>Larkinella</taxon>
    </lineage>
</organism>
<comment type="caution">
    <text evidence="6">The sequence shown here is derived from an EMBL/GenBank/DDBJ whole genome shotgun (WGS) entry which is preliminary data.</text>
</comment>
<dbReference type="Proteomes" id="UP000248790">
    <property type="component" value="Unassembled WGS sequence"/>
</dbReference>
<keyword evidence="2" id="KW-0677">Repeat</keyword>
<dbReference type="InterPro" id="IPR027039">
    <property type="entry name" value="Crtac1"/>
</dbReference>
<dbReference type="RefSeq" id="WP_111628246.1">
    <property type="nucleotide sequence ID" value="NZ_QLMC01000002.1"/>
</dbReference>
<feature type="signal peptide" evidence="4">
    <location>
        <begin position="1"/>
        <end position="20"/>
    </location>
</feature>
<gene>
    <name evidence="6" type="ORF">LX87_02219</name>
</gene>
<feature type="domain" description="ASPIC/UnbV" evidence="5">
    <location>
        <begin position="528"/>
        <end position="595"/>
    </location>
</feature>
<evidence type="ECO:0000256" key="3">
    <source>
        <dbReference type="ARBA" id="ARBA00023180"/>
    </source>
</evidence>
<accession>A0A327X2R3</accession>
<dbReference type="InterPro" id="IPR013519">
    <property type="entry name" value="Int_alpha_beta-p"/>
</dbReference>
<evidence type="ECO:0000256" key="4">
    <source>
        <dbReference type="SAM" id="SignalP"/>
    </source>
</evidence>
<keyword evidence="3" id="KW-0325">Glycoprotein</keyword>
<evidence type="ECO:0000259" key="5">
    <source>
        <dbReference type="Pfam" id="PF07593"/>
    </source>
</evidence>
<feature type="chain" id="PRO_5016367236" evidence="4">
    <location>
        <begin position="21"/>
        <end position="1114"/>
    </location>
</feature>
<evidence type="ECO:0000256" key="2">
    <source>
        <dbReference type="ARBA" id="ARBA00022737"/>
    </source>
</evidence>
<dbReference type="Pfam" id="PF13517">
    <property type="entry name" value="FG-GAP_3"/>
    <property type="match status" value="5"/>
</dbReference>
<dbReference type="InterPro" id="IPR028994">
    <property type="entry name" value="Integrin_alpha_N"/>
</dbReference>
<keyword evidence="1 4" id="KW-0732">Signal</keyword>
<dbReference type="PANTHER" id="PTHR16026:SF0">
    <property type="entry name" value="CARTILAGE ACIDIC PROTEIN 1"/>
    <property type="match status" value="1"/>
</dbReference>
<name>A0A327X2R3_LARAB</name>
<evidence type="ECO:0000313" key="7">
    <source>
        <dbReference type="Proteomes" id="UP000248790"/>
    </source>
</evidence>
<dbReference type="OrthoDB" id="9816120at2"/>
<evidence type="ECO:0000256" key="1">
    <source>
        <dbReference type="ARBA" id="ARBA00022729"/>
    </source>
</evidence>
<dbReference type="EMBL" id="QLMC01000002">
    <property type="protein sequence ID" value="RAK00512.1"/>
    <property type="molecule type" value="Genomic_DNA"/>
</dbReference>
<dbReference type="AlphaFoldDB" id="A0A327X2R3"/>
<keyword evidence="7" id="KW-1185">Reference proteome</keyword>
<dbReference type="Gene3D" id="2.130.10.130">
    <property type="entry name" value="Integrin alpha, N-terminal"/>
    <property type="match status" value="4"/>
</dbReference>
<dbReference type="PANTHER" id="PTHR16026">
    <property type="entry name" value="CARTILAGE ACIDIC PROTEIN 1"/>
    <property type="match status" value="1"/>
</dbReference>
<reference evidence="6 7" key="1">
    <citation type="submission" date="2018-06" db="EMBL/GenBank/DDBJ databases">
        <title>Genomic Encyclopedia of Archaeal and Bacterial Type Strains, Phase II (KMG-II): from individual species to whole genera.</title>
        <authorList>
            <person name="Goeker M."/>
        </authorList>
    </citation>
    <scope>NUCLEOTIDE SEQUENCE [LARGE SCALE GENOMIC DNA]</scope>
    <source>
        <strain evidence="6 7">DSM 21851</strain>
    </source>
</reference>
<protein>
    <submittedName>
        <fullName evidence="6">VCBS repeat protein</fullName>
    </submittedName>
</protein>
<dbReference type="Pfam" id="PF07593">
    <property type="entry name" value="UnbV_ASPIC"/>
    <property type="match status" value="1"/>
</dbReference>
<dbReference type="SMART" id="SM00191">
    <property type="entry name" value="Int_alpha"/>
    <property type="match status" value="2"/>
</dbReference>